<name>A0A9W7ZKM6_9FUNG</name>
<dbReference type="EMBL" id="JANBPT010001107">
    <property type="protein sequence ID" value="KAJ1910032.1"/>
    <property type="molecule type" value="Genomic_DNA"/>
</dbReference>
<evidence type="ECO:0000259" key="2">
    <source>
        <dbReference type="Pfam" id="PF01755"/>
    </source>
</evidence>
<dbReference type="InterPro" id="IPR002654">
    <property type="entry name" value="Glyco_trans_25"/>
</dbReference>
<organism evidence="3 4">
    <name type="scientific">Tieghemiomyces parasiticus</name>
    <dbReference type="NCBI Taxonomy" id="78921"/>
    <lineage>
        <taxon>Eukaryota</taxon>
        <taxon>Fungi</taxon>
        <taxon>Fungi incertae sedis</taxon>
        <taxon>Zoopagomycota</taxon>
        <taxon>Kickxellomycotina</taxon>
        <taxon>Dimargaritomycetes</taxon>
        <taxon>Dimargaritales</taxon>
        <taxon>Dimargaritaceae</taxon>
        <taxon>Tieghemiomyces</taxon>
    </lineage>
</organism>
<evidence type="ECO:0000313" key="3">
    <source>
        <dbReference type="EMBL" id="KAJ1910032.1"/>
    </source>
</evidence>
<sequence>MAFQNFDYAPLDRSTQKRILGVPFWRVALYLLVSVSATAFVSVLTTRHLMSRRKLHPLNLPANTGVATTLGFSQIFVINLDSRPDRISQLNEVTDYLHLSYERVRANTSEEAPDDNHTPSSHRACWLSHMNVYHRIANDPLIEDALIAEDDIDFSLDLHMQTAQVMRAVRNDNPAWDMVYLGHCSGVEAQQSKVVDAKLSLYRSTNPICTHGYAVSKKGARKLLQVMEKFTDPLDIMLIHAVADHRVESYSVAQPLIVQYHFSGDRSDINMDGGMNDNGDPLVMSTRERIDLLKLLQQS</sequence>
<dbReference type="Pfam" id="PF01755">
    <property type="entry name" value="Glyco_transf_25"/>
    <property type="match status" value="1"/>
</dbReference>
<dbReference type="AlphaFoldDB" id="A0A9W7ZKM6"/>
<comment type="caution">
    <text evidence="3">The sequence shown here is derived from an EMBL/GenBank/DDBJ whole genome shotgun (WGS) entry which is preliminary data.</text>
</comment>
<keyword evidence="1" id="KW-0472">Membrane</keyword>
<evidence type="ECO:0000256" key="1">
    <source>
        <dbReference type="SAM" id="Phobius"/>
    </source>
</evidence>
<keyword evidence="1" id="KW-0812">Transmembrane</keyword>
<reference evidence="3" key="1">
    <citation type="submission" date="2022-07" db="EMBL/GenBank/DDBJ databases">
        <title>Phylogenomic reconstructions and comparative analyses of Kickxellomycotina fungi.</title>
        <authorList>
            <person name="Reynolds N.K."/>
            <person name="Stajich J.E."/>
            <person name="Barry K."/>
            <person name="Grigoriev I.V."/>
            <person name="Crous P."/>
            <person name="Smith M.E."/>
        </authorList>
    </citation>
    <scope>NUCLEOTIDE SEQUENCE</scope>
    <source>
        <strain evidence="3">RSA 861</strain>
    </source>
</reference>
<dbReference type="Proteomes" id="UP001150569">
    <property type="component" value="Unassembled WGS sequence"/>
</dbReference>
<feature type="domain" description="Glycosyl transferase family 25" evidence="2">
    <location>
        <begin position="73"/>
        <end position="237"/>
    </location>
</feature>
<accession>A0A9W7ZKM6</accession>
<dbReference type="OrthoDB" id="47375at2759"/>
<proteinExistence type="predicted"/>
<protein>
    <recommendedName>
        <fullName evidence="2">Glycosyl transferase family 25 domain-containing protein</fullName>
    </recommendedName>
</protein>
<evidence type="ECO:0000313" key="4">
    <source>
        <dbReference type="Proteomes" id="UP001150569"/>
    </source>
</evidence>
<keyword evidence="1" id="KW-1133">Transmembrane helix</keyword>
<dbReference type="CDD" id="cd06532">
    <property type="entry name" value="Glyco_transf_25"/>
    <property type="match status" value="1"/>
</dbReference>
<keyword evidence="4" id="KW-1185">Reference proteome</keyword>
<gene>
    <name evidence="3" type="ORF">IWQ60_010871</name>
</gene>
<feature type="transmembrane region" description="Helical" evidence="1">
    <location>
        <begin position="24"/>
        <end position="44"/>
    </location>
</feature>